<name>A0A1N6DJD9_9MICO</name>
<proteinExistence type="inferred from homology"/>
<dbReference type="OrthoDB" id="9810761at2"/>
<organism evidence="3 4">
    <name type="scientific">Agromyces cerinus subsp. cerinus</name>
    <dbReference type="NCBI Taxonomy" id="232089"/>
    <lineage>
        <taxon>Bacteria</taxon>
        <taxon>Bacillati</taxon>
        <taxon>Actinomycetota</taxon>
        <taxon>Actinomycetes</taxon>
        <taxon>Micrococcales</taxon>
        <taxon>Microbacteriaceae</taxon>
        <taxon>Agromyces</taxon>
    </lineage>
</organism>
<dbReference type="AlphaFoldDB" id="A0A1N6DJD9"/>
<reference evidence="4" key="1">
    <citation type="submission" date="2016-11" db="EMBL/GenBank/DDBJ databases">
        <authorList>
            <person name="Varghese N."/>
            <person name="Submissions S."/>
        </authorList>
    </citation>
    <scope>NUCLEOTIDE SEQUENCE [LARGE SCALE GENOMIC DNA]</scope>
    <source>
        <strain evidence="4">DSM 8595</strain>
    </source>
</reference>
<accession>A0A1N6DJD9</accession>
<comment type="similarity">
    <text evidence="1">Belongs to the GSP E family.</text>
</comment>
<evidence type="ECO:0000259" key="2">
    <source>
        <dbReference type="Pfam" id="PF00437"/>
    </source>
</evidence>
<dbReference type="EMBL" id="FSRJ01000001">
    <property type="protein sequence ID" value="SIN70912.1"/>
    <property type="molecule type" value="Genomic_DNA"/>
</dbReference>
<dbReference type="Gene3D" id="3.40.50.300">
    <property type="entry name" value="P-loop containing nucleotide triphosphate hydrolases"/>
    <property type="match status" value="1"/>
</dbReference>
<dbReference type="InterPro" id="IPR027417">
    <property type="entry name" value="P-loop_NTPase"/>
</dbReference>
<evidence type="ECO:0000256" key="1">
    <source>
        <dbReference type="ARBA" id="ARBA00006611"/>
    </source>
</evidence>
<dbReference type="PANTHER" id="PTHR30486">
    <property type="entry name" value="TWITCHING MOTILITY PROTEIN PILT"/>
    <property type="match status" value="1"/>
</dbReference>
<feature type="domain" description="Bacterial type II secretion system protein E" evidence="2">
    <location>
        <begin position="74"/>
        <end position="336"/>
    </location>
</feature>
<gene>
    <name evidence="3" type="ORF">SAMN05443544_0319</name>
</gene>
<dbReference type="STRING" id="232089.SAMN05443544_0319"/>
<dbReference type="SUPFAM" id="SSF52540">
    <property type="entry name" value="P-loop containing nucleoside triphosphate hydrolases"/>
    <property type="match status" value="1"/>
</dbReference>
<keyword evidence="4" id="KW-1185">Reference proteome</keyword>
<evidence type="ECO:0000313" key="4">
    <source>
        <dbReference type="Proteomes" id="UP000184699"/>
    </source>
</evidence>
<evidence type="ECO:0000313" key="3">
    <source>
        <dbReference type="EMBL" id="SIN70912.1"/>
    </source>
</evidence>
<dbReference type="Pfam" id="PF00437">
    <property type="entry name" value="T2SSE"/>
    <property type="match status" value="1"/>
</dbReference>
<dbReference type="PANTHER" id="PTHR30486:SF6">
    <property type="entry name" value="TYPE IV PILUS RETRACTATION ATPASE PILT"/>
    <property type="match status" value="1"/>
</dbReference>
<dbReference type="InterPro" id="IPR050921">
    <property type="entry name" value="T4SS_GSP_E_ATPase"/>
</dbReference>
<dbReference type="CDD" id="cd01130">
    <property type="entry name" value="VirB11-like_ATPase"/>
    <property type="match status" value="1"/>
</dbReference>
<dbReference type="Gene3D" id="3.30.450.380">
    <property type="match status" value="1"/>
</dbReference>
<dbReference type="GO" id="GO:0016887">
    <property type="term" value="F:ATP hydrolysis activity"/>
    <property type="evidence" value="ECO:0007669"/>
    <property type="project" value="InterPro"/>
</dbReference>
<sequence>MMVRMTDPVRTIADRVRTRVLRDGVDLARDDSAAARYTHEEVRRYSERALSGAHAQLGDELGTTREVLASITGYGPLQPFFEDPAVEEIWINAPTKVFVARHGVAELTTVVLSDREVRELVERMLQHSGRRVDLSSPFVDATLPDGSRLHVAIPDVARAHWSVNIRKFQRRIKSLAALVELGSLTPHASEFLRMSVLAGANILVSGATHTGKTTMLNALISGARSGDRVVTVEETFELDLDVRDLVALQCRQPSLEGTGEITLRRLIKEALRMRPDRLIVGEVREAESLDLLIALNSGLPGMCTIHANSARDALAKLCTLPLLAGRNIDSAFVVPTVASCIDLVVHLAIDRHGHRRVAEIAAPTGGCTGASVDAEALFVTRDGALVSTGAAPRRLEKYRAAGLDPDIVLAAAAR</sequence>
<dbReference type="Proteomes" id="UP000184699">
    <property type="component" value="Unassembled WGS sequence"/>
</dbReference>
<dbReference type="InterPro" id="IPR001482">
    <property type="entry name" value="T2SS/T4SS_dom"/>
</dbReference>
<protein>
    <submittedName>
        <fullName evidence="3">Pilus assembly protein CpaF</fullName>
    </submittedName>
</protein>